<sequence length="279" mass="32175">MDFTSSWPPTSKYFFRETYTRVNDKNCHNGMFRYDYEGMEYNCPGSILVDLLFAEHQFRYQVQLMNNWMQRSTEEISSESKTRRQTHPDDMSYAEFQKISRICAEYERSLYLKERALPISNIAVIYHSVRNDPRWYLGEYPVAECVAMGGCCARSCGCCEKRLPHLPRRGMSGHCSLACACCERTKGYSFNGDRVALTDQEYKEALESENPAFLTRIAHSYFHPSDATVKDAGTALGTRFSGEVAHPPPYEKHPSRGALECCSKMWQKLKFLPNVKHDL</sequence>
<accession>A0A9W4IRF1</accession>
<dbReference type="Proteomes" id="UP001152592">
    <property type="component" value="Unassembled WGS sequence"/>
</dbReference>
<organism evidence="1 2">
    <name type="scientific">Penicillium salamii</name>
    <dbReference type="NCBI Taxonomy" id="1612424"/>
    <lineage>
        <taxon>Eukaryota</taxon>
        <taxon>Fungi</taxon>
        <taxon>Dikarya</taxon>
        <taxon>Ascomycota</taxon>
        <taxon>Pezizomycotina</taxon>
        <taxon>Eurotiomycetes</taxon>
        <taxon>Eurotiomycetidae</taxon>
        <taxon>Eurotiales</taxon>
        <taxon>Aspergillaceae</taxon>
        <taxon>Penicillium</taxon>
    </lineage>
</organism>
<evidence type="ECO:0000313" key="2">
    <source>
        <dbReference type="Proteomes" id="UP001152592"/>
    </source>
</evidence>
<evidence type="ECO:0000313" key="1">
    <source>
        <dbReference type="EMBL" id="CAG8328379.1"/>
    </source>
</evidence>
<dbReference type="EMBL" id="CAJVPD010000110">
    <property type="protein sequence ID" value="CAG8328379.1"/>
    <property type="molecule type" value="Genomic_DNA"/>
</dbReference>
<proteinExistence type="predicted"/>
<gene>
    <name evidence="1" type="ORF">PSALAMII_LOCUS2486</name>
</gene>
<comment type="caution">
    <text evidence="1">The sequence shown here is derived from an EMBL/GenBank/DDBJ whole genome shotgun (WGS) entry which is preliminary data.</text>
</comment>
<dbReference type="OrthoDB" id="336088at2759"/>
<dbReference type="AlphaFoldDB" id="A0A9W4IRF1"/>
<reference evidence="1" key="1">
    <citation type="submission" date="2021-07" db="EMBL/GenBank/DDBJ databases">
        <authorList>
            <person name="Branca A.L. A."/>
        </authorList>
    </citation>
    <scope>NUCLEOTIDE SEQUENCE</scope>
</reference>
<protein>
    <submittedName>
        <fullName evidence="1">Uncharacterized protein</fullName>
    </submittedName>
</protein>
<name>A0A9W4IRF1_9EURO</name>